<sequence length="225" mass="25112">MPSKDHASHMEWNFEPVSDPQELTYNASNPPDNASTDVDYEPHPEASIPLSSSRAAIVKSVTNLYSGSCQEGGTGEQDLKVYAPEAVYDDPWSYCDTRYKIAGQWYGVPKLFDSKTLATEVVENSDNAHTTPGEDARIVFKLRQEYTIKAVRISKAVNSLISLTLQNIDGEEKVRFHKDQWNHKDYSHEGLGRAMKELNGDHLTKITRPPGWLKEGAESKGVPTS</sequence>
<protein>
    <submittedName>
        <fullName evidence="2">Uncharacterized protein</fullName>
    </submittedName>
</protein>
<evidence type="ECO:0000256" key="1">
    <source>
        <dbReference type="SAM" id="MobiDB-lite"/>
    </source>
</evidence>
<feature type="region of interest" description="Disordered" evidence="1">
    <location>
        <begin position="205"/>
        <end position="225"/>
    </location>
</feature>
<gene>
    <name evidence="2" type="ORF">Slin15195_G072550</name>
</gene>
<dbReference type="EMBL" id="CP099422">
    <property type="protein sequence ID" value="USW53936.1"/>
    <property type="molecule type" value="Genomic_DNA"/>
</dbReference>
<name>A0A9Q9B098_9PEZI</name>
<dbReference type="PANTHER" id="PTHR34213:SF2">
    <property type="entry name" value="NUCLEAR TRANSPORT FACTOR 2 (NTF2) FAMILY PROTEIN"/>
    <property type="match status" value="1"/>
</dbReference>
<dbReference type="PANTHER" id="PTHR34213">
    <property type="entry name" value="NUCLEAR TRANSPORT FACTOR 2 (NTF2) FAMILY PROTEIN"/>
    <property type="match status" value="1"/>
</dbReference>
<feature type="region of interest" description="Disordered" evidence="1">
    <location>
        <begin position="1"/>
        <end position="49"/>
    </location>
</feature>
<organism evidence="2 3">
    <name type="scientific">Septoria linicola</name>
    <dbReference type="NCBI Taxonomy" id="215465"/>
    <lineage>
        <taxon>Eukaryota</taxon>
        <taxon>Fungi</taxon>
        <taxon>Dikarya</taxon>
        <taxon>Ascomycota</taxon>
        <taxon>Pezizomycotina</taxon>
        <taxon>Dothideomycetes</taxon>
        <taxon>Dothideomycetidae</taxon>
        <taxon>Mycosphaerellales</taxon>
        <taxon>Mycosphaerellaceae</taxon>
        <taxon>Septoria</taxon>
    </lineage>
</organism>
<feature type="compositionally biased region" description="Polar residues" evidence="1">
    <location>
        <begin position="21"/>
        <end position="36"/>
    </location>
</feature>
<dbReference type="Proteomes" id="UP001056384">
    <property type="component" value="Chromosome 5"/>
</dbReference>
<evidence type="ECO:0000313" key="2">
    <source>
        <dbReference type="EMBL" id="USW53936.1"/>
    </source>
</evidence>
<accession>A0A9Q9B098</accession>
<evidence type="ECO:0000313" key="3">
    <source>
        <dbReference type="Proteomes" id="UP001056384"/>
    </source>
</evidence>
<reference evidence="2" key="1">
    <citation type="submission" date="2022-06" db="EMBL/GenBank/DDBJ databases">
        <title>Complete genome sequences of two strains of the flax pathogen Septoria linicola.</title>
        <authorList>
            <person name="Lapalu N."/>
            <person name="Simon A."/>
            <person name="Demenou B."/>
            <person name="Paumier D."/>
            <person name="Guillot M.-P."/>
            <person name="Gout L."/>
            <person name="Valade R."/>
        </authorList>
    </citation>
    <scope>NUCLEOTIDE SEQUENCE</scope>
    <source>
        <strain evidence="2">SE15195</strain>
    </source>
</reference>
<dbReference type="AlphaFoldDB" id="A0A9Q9B098"/>
<proteinExistence type="predicted"/>
<keyword evidence="3" id="KW-1185">Reference proteome</keyword>